<evidence type="ECO:0000313" key="2">
    <source>
        <dbReference type="Proteomes" id="UP000011713"/>
    </source>
</evidence>
<dbReference type="EnsemblProtists" id="HpaT814673">
    <property type="protein sequence ID" value="HpaP814673"/>
    <property type="gene ID" value="HpaG814673"/>
</dbReference>
<dbReference type="AlphaFoldDB" id="M4C6E1"/>
<reference evidence="2" key="1">
    <citation type="journal article" date="2010" name="Science">
        <title>Signatures of adaptation to obligate biotrophy in the Hyaloperonospora arabidopsidis genome.</title>
        <authorList>
            <person name="Baxter L."/>
            <person name="Tripathy S."/>
            <person name="Ishaque N."/>
            <person name="Boot N."/>
            <person name="Cabral A."/>
            <person name="Kemen E."/>
            <person name="Thines M."/>
            <person name="Ah-Fong A."/>
            <person name="Anderson R."/>
            <person name="Badejoko W."/>
            <person name="Bittner-Eddy P."/>
            <person name="Boore J.L."/>
            <person name="Chibucos M.C."/>
            <person name="Coates M."/>
            <person name="Dehal P."/>
            <person name="Delehaunty K."/>
            <person name="Dong S."/>
            <person name="Downton P."/>
            <person name="Dumas B."/>
            <person name="Fabro G."/>
            <person name="Fronick C."/>
            <person name="Fuerstenberg S.I."/>
            <person name="Fulton L."/>
            <person name="Gaulin E."/>
            <person name="Govers F."/>
            <person name="Hughes L."/>
            <person name="Humphray S."/>
            <person name="Jiang R.H."/>
            <person name="Judelson H."/>
            <person name="Kamoun S."/>
            <person name="Kyung K."/>
            <person name="Meijer H."/>
            <person name="Minx P."/>
            <person name="Morris P."/>
            <person name="Nelson J."/>
            <person name="Phuntumart V."/>
            <person name="Qutob D."/>
            <person name="Rehmany A."/>
            <person name="Rougon-Cardoso A."/>
            <person name="Ryden P."/>
            <person name="Torto-Alalibo T."/>
            <person name="Studholme D."/>
            <person name="Wang Y."/>
            <person name="Win J."/>
            <person name="Wood J."/>
            <person name="Clifton S.W."/>
            <person name="Rogers J."/>
            <person name="Van den Ackerveken G."/>
            <person name="Jones J.D."/>
            <person name="McDowell J.M."/>
            <person name="Beynon J."/>
            <person name="Tyler B.M."/>
        </authorList>
    </citation>
    <scope>NUCLEOTIDE SEQUENCE [LARGE SCALE GENOMIC DNA]</scope>
    <source>
        <strain evidence="2">Emoy2</strain>
    </source>
</reference>
<proteinExistence type="predicted"/>
<dbReference type="EMBL" id="ABWE02005879">
    <property type="status" value="NOT_ANNOTATED_CDS"/>
    <property type="molecule type" value="Genomic_DNA"/>
</dbReference>
<name>M4C6E1_HYAAE</name>
<reference evidence="1" key="2">
    <citation type="submission" date="2015-06" db="UniProtKB">
        <authorList>
            <consortium name="EnsemblProtists"/>
        </authorList>
    </citation>
    <scope>IDENTIFICATION</scope>
    <source>
        <strain evidence="1">Emoy2</strain>
    </source>
</reference>
<dbReference type="InParanoid" id="M4C6E1"/>
<sequence>MGLDDTPLRTKFRSFKYTPKSTLVLVRSRRPSVSGLIVDNTESAQIDESGGMAQL</sequence>
<dbReference type="HOGENOM" id="CLU_3036461_0_0_1"/>
<dbReference type="Proteomes" id="UP000011713">
    <property type="component" value="Unassembled WGS sequence"/>
</dbReference>
<dbReference type="VEuPathDB" id="FungiDB:HpaG814673"/>
<accession>M4C6E1</accession>
<keyword evidence="2" id="KW-1185">Reference proteome</keyword>
<organism evidence="1 2">
    <name type="scientific">Hyaloperonospora arabidopsidis (strain Emoy2)</name>
    <name type="common">Downy mildew agent</name>
    <name type="synonym">Peronospora arabidopsidis</name>
    <dbReference type="NCBI Taxonomy" id="559515"/>
    <lineage>
        <taxon>Eukaryota</taxon>
        <taxon>Sar</taxon>
        <taxon>Stramenopiles</taxon>
        <taxon>Oomycota</taxon>
        <taxon>Peronosporomycetes</taxon>
        <taxon>Peronosporales</taxon>
        <taxon>Peronosporaceae</taxon>
        <taxon>Hyaloperonospora</taxon>
    </lineage>
</organism>
<protein>
    <submittedName>
        <fullName evidence="1">Uncharacterized protein</fullName>
    </submittedName>
</protein>
<evidence type="ECO:0000313" key="1">
    <source>
        <dbReference type="EnsemblProtists" id="HpaP814673"/>
    </source>
</evidence>